<dbReference type="CDD" id="cd01169">
    <property type="entry name" value="HMPP_kinase"/>
    <property type="match status" value="1"/>
</dbReference>
<dbReference type="RefSeq" id="WP_010497583.1">
    <property type="nucleotide sequence ID" value="NZ_JQBK01000041.1"/>
</dbReference>
<evidence type="ECO:0000256" key="13">
    <source>
        <dbReference type="ARBA" id="ARBA00037917"/>
    </source>
</evidence>
<keyword evidence="9" id="KW-0547">Nucleotide-binding</keyword>
<proteinExistence type="inferred from homology"/>
<dbReference type="PANTHER" id="PTHR20858:SF17">
    <property type="entry name" value="HYDROXYMETHYLPYRIMIDINE_PHOSPHOMETHYLPYRIMIDINE KINASE THI20-RELATED"/>
    <property type="match status" value="1"/>
</dbReference>
<evidence type="ECO:0000313" key="17">
    <source>
        <dbReference type="EMBL" id="KRN83709.1"/>
    </source>
</evidence>
<accession>A0A0R2KBR7</accession>
<evidence type="ECO:0000256" key="7">
    <source>
        <dbReference type="ARBA" id="ARBA00019161"/>
    </source>
</evidence>
<dbReference type="PANTHER" id="PTHR20858">
    <property type="entry name" value="PHOSPHOMETHYLPYRIMIDINE KINASE"/>
    <property type="match status" value="1"/>
</dbReference>
<keyword evidence="12" id="KW-0784">Thiamine biosynthesis</keyword>
<gene>
    <name evidence="17" type="ORF">IV43_GL001448</name>
</gene>
<sequence>MVNQFPQVLTIAGSDCDGSAGLQADMNTFQRCGVYGMSVLTAAVAGNSYGIFASQPMPTEFIDKQFAVLTEDFQINACKTGMLTDTKTIETVAKNYQKHDLGPLVLDPVIITKHGDMLLEEDAFETLKEKLIPQATVLTPNYYEAVKLTGIQIESTTDALKAAQILQEMGAKNVMVKGKHNDKQQTKVTDLVLLEDKTSFTLSEPFINTTHINGTGDLLSACIAAEIAKKTSIADAIKQAKKFVTAAIADQLDVGHKYGPVNHLVKYSF</sequence>
<reference evidence="17 18" key="1">
    <citation type="journal article" date="2015" name="Genome Announc.">
        <title>Expanding the biotechnology potential of lactobacilli through comparative genomics of 213 strains and associated genera.</title>
        <authorList>
            <person name="Sun Z."/>
            <person name="Harris H.M."/>
            <person name="McCann A."/>
            <person name="Guo C."/>
            <person name="Argimon S."/>
            <person name="Zhang W."/>
            <person name="Yang X."/>
            <person name="Jeffery I.B."/>
            <person name="Cooney J.C."/>
            <person name="Kagawa T.F."/>
            <person name="Liu W."/>
            <person name="Song Y."/>
            <person name="Salvetti E."/>
            <person name="Wrobel A."/>
            <person name="Rasinkangas P."/>
            <person name="Parkhill J."/>
            <person name="Rea M.C."/>
            <person name="O'Sullivan O."/>
            <person name="Ritari J."/>
            <person name="Douillard F.P."/>
            <person name="Paul Ross R."/>
            <person name="Yang R."/>
            <person name="Briner A.E."/>
            <person name="Felis G.E."/>
            <person name="de Vos W.M."/>
            <person name="Barrangou R."/>
            <person name="Klaenhammer T.R."/>
            <person name="Caufield P.W."/>
            <person name="Cui Y."/>
            <person name="Zhang H."/>
            <person name="O'Toole P.W."/>
        </authorList>
    </citation>
    <scope>NUCLEOTIDE SEQUENCE [LARGE SCALE GENOMIC DNA]</scope>
    <source>
        <strain evidence="17 18">DSM 15353</strain>
    </source>
</reference>
<dbReference type="GO" id="GO:0005524">
    <property type="term" value="F:ATP binding"/>
    <property type="evidence" value="ECO:0007669"/>
    <property type="project" value="UniProtKB-KW"/>
</dbReference>
<comment type="catalytic activity">
    <reaction evidence="2">
        <text>4-amino-2-methyl-5-(phosphooxymethyl)pyrimidine + ATP = 4-amino-2-methyl-5-(diphosphooxymethyl)pyrimidine + ADP</text>
        <dbReference type="Rhea" id="RHEA:19893"/>
        <dbReference type="ChEBI" id="CHEBI:30616"/>
        <dbReference type="ChEBI" id="CHEBI:57841"/>
        <dbReference type="ChEBI" id="CHEBI:58354"/>
        <dbReference type="ChEBI" id="CHEBI:456216"/>
        <dbReference type="EC" id="2.7.4.7"/>
    </reaction>
</comment>
<dbReference type="Pfam" id="PF08543">
    <property type="entry name" value="Phos_pyr_kin"/>
    <property type="match status" value="1"/>
</dbReference>
<dbReference type="Gene3D" id="3.40.1190.20">
    <property type="match status" value="1"/>
</dbReference>
<dbReference type="FunFam" id="3.40.1190.20:FF:000003">
    <property type="entry name" value="Phosphomethylpyrimidine kinase ThiD"/>
    <property type="match status" value="1"/>
</dbReference>
<dbReference type="InterPro" id="IPR004399">
    <property type="entry name" value="HMP/HMP-P_kinase_dom"/>
</dbReference>
<keyword evidence="10 17" id="KW-0418">Kinase</keyword>
<evidence type="ECO:0000256" key="1">
    <source>
        <dbReference type="ARBA" id="ARBA00000151"/>
    </source>
</evidence>
<comment type="pathway">
    <text evidence="13">Cofactor biosynthesis; thiamine diphosphate biosynthesis; 4-amino-2-methyl-5-diphosphomethylpyrimidine from 5-amino-1-(5-phospho-D-ribosyl)imidazole: step 2/3.</text>
</comment>
<comment type="caution">
    <text evidence="17">The sequence shown here is derived from an EMBL/GenBank/DDBJ whole genome shotgun (WGS) entry which is preliminary data.</text>
</comment>
<dbReference type="GO" id="GO:0009228">
    <property type="term" value="P:thiamine biosynthetic process"/>
    <property type="evidence" value="ECO:0007669"/>
    <property type="project" value="UniProtKB-KW"/>
</dbReference>
<evidence type="ECO:0000256" key="4">
    <source>
        <dbReference type="ARBA" id="ARBA00009879"/>
    </source>
</evidence>
<dbReference type="SUPFAM" id="SSF53613">
    <property type="entry name" value="Ribokinase-like"/>
    <property type="match status" value="1"/>
</dbReference>
<dbReference type="GO" id="GO:0005829">
    <property type="term" value="C:cytosol"/>
    <property type="evidence" value="ECO:0007669"/>
    <property type="project" value="TreeGrafter"/>
</dbReference>
<dbReference type="EMBL" id="JQBK01000041">
    <property type="protein sequence ID" value="KRN83709.1"/>
    <property type="molecule type" value="Genomic_DNA"/>
</dbReference>
<dbReference type="OrthoDB" id="9810880at2"/>
<comment type="catalytic activity">
    <reaction evidence="1">
        <text>4-amino-5-hydroxymethyl-2-methylpyrimidine + ATP = 4-amino-2-methyl-5-(phosphooxymethyl)pyrimidine + ADP + H(+)</text>
        <dbReference type="Rhea" id="RHEA:23096"/>
        <dbReference type="ChEBI" id="CHEBI:15378"/>
        <dbReference type="ChEBI" id="CHEBI:16892"/>
        <dbReference type="ChEBI" id="CHEBI:30616"/>
        <dbReference type="ChEBI" id="CHEBI:58354"/>
        <dbReference type="ChEBI" id="CHEBI:456216"/>
        <dbReference type="EC" id="2.7.1.49"/>
    </reaction>
</comment>
<comment type="pathway">
    <text evidence="3">Cofactor biosynthesis; thiamine diphosphate biosynthesis; 4-amino-2-methyl-5-diphosphomethylpyrimidine from 5-amino-1-(5-phospho-D-ribosyl)imidazole: step 3/3.</text>
</comment>
<dbReference type="Proteomes" id="UP000051491">
    <property type="component" value="Unassembled WGS sequence"/>
</dbReference>
<evidence type="ECO:0000256" key="3">
    <source>
        <dbReference type="ARBA" id="ARBA00004769"/>
    </source>
</evidence>
<dbReference type="EC" id="2.7.1.49" evidence="5"/>
<dbReference type="NCBIfam" id="TIGR00097">
    <property type="entry name" value="HMP-P_kinase"/>
    <property type="match status" value="1"/>
</dbReference>
<dbReference type="PATRIC" id="fig|89059.3.peg.1550"/>
<evidence type="ECO:0000259" key="16">
    <source>
        <dbReference type="Pfam" id="PF08543"/>
    </source>
</evidence>
<dbReference type="InterPro" id="IPR029056">
    <property type="entry name" value="Ribokinase-like"/>
</dbReference>
<dbReference type="STRING" id="89059.LAC1533_2081"/>
<evidence type="ECO:0000256" key="9">
    <source>
        <dbReference type="ARBA" id="ARBA00022741"/>
    </source>
</evidence>
<dbReference type="GO" id="GO:0008972">
    <property type="term" value="F:phosphomethylpyrimidine kinase activity"/>
    <property type="evidence" value="ECO:0007669"/>
    <property type="project" value="UniProtKB-EC"/>
</dbReference>
<dbReference type="InterPro" id="IPR013749">
    <property type="entry name" value="PM/HMP-P_kinase-1"/>
</dbReference>
<protein>
    <recommendedName>
        <fullName evidence="7">Hydroxymethylpyrimidine/phosphomethylpyrimidine kinase</fullName>
        <ecNumber evidence="5">2.7.1.49</ecNumber>
        <ecNumber evidence="6">2.7.4.7</ecNumber>
    </recommendedName>
    <alternativeName>
        <fullName evidence="14">Hydroxymethylpyrimidine kinase</fullName>
    </alternativeName>
    <alternativeName>
        <fullName evidence="15">Hydroxymethylpyrimidine phosphate kinase</fullName>
    </alternativeName>
</protein>
<evidence type="ECO:0000313" key="18">
    <source>
        <dbReference type="Proteomes" id="UP000051491"/>
    </source>
</evidence>
<evidence type="ECO:0000256" key="6">
    <source>
        <dbReference type="ARBA" id="ARBA00012963"/>
    </source>
</evidence>
<dbReference type="GO" id="GO:0008902">
    <property type="term" value="F:hydroxymethylpyrimidine kinase activity"/>
    <property type="evidence" value="ECO:0007669"/>
    <property type="project" value="UniProtKB-EC"/>
</dbReference>
<keyword evidence="8" id="KW-0808">Transferase</keyword>
<dbReference type="AlphaFoldDB" id="A0A0R2KBR7"/>
<comment type="similarity">
    <text evidence="4">Belongs to the ThiD family.</text>
</comment>
<evidence type="ECO:0000256" key="8">
    <source>
        <dbReference type="ARBA" id="ARBA00022679"/>
    </source>
</evidence>
<evidence type="ECO:0000256" key="12">
    <source>
        <dbReference type="ARBA" id="ARBA00022977"/>
    </source>
</evidence>
<feature type="domain" description="Pyridoxamine kinase/Phosphomethylpyrimidine kinase" evidence="16">
    <location>
        <begin position="15"/>
        <end position="262"/>
    </location>
</feature>
<keyword evidence="11" id="KW-0067">ATP-binding</keyword>
<dbReference type="EC" id="2.7.4.7" evidence="6"/>
<evidence type="ECO:0000256" key="2">
    <source>
        <dbReference type="ARBA" id="ARBA00000565"/>
    </source>
</evidence>
<evidence type="ECO:0000256" key="15">
    <source>
        <dbReference type="ARBA" id="ARBA00043176"/>
    </source>
</evidence>
<evidence type="ECO:0000256" key="5">
    <source>
        <dbReference type="ARBA" id="ARBA00012135"/>
    </source>
</evidence>
<name>A0A0R2KBR7_9LACO</name>
<evidence type="ECO:0000256" key="10">
    <source>
        <dbReference type="ARBA" id="ARBA00022777"/>
    </source>
</evidence>
<evidence type="ECO:0000256" key="11">
    <source>
        <dbReference type="ARBA" id="ARBA00022840"/>
    </source>
</evidence>
<organism evidence="17 18">
    <name type="scientific">Ligilactobacillus acidipiscis</name>
    <dbReference type="NCBI Taxonomy" id="89059"/>
    <lineage>
        <taxon>Bacteria</taxon>
        <taxon>Bacillati</taxon>
        <taxon>Bacillota</taxon>
        <taxon>Bacilli</taxon>
        <taxon>Lactobacillales</taxon>
        <taxon>Lactobacillaceae</taxon>
        <taxon>Ligilactobacillus</taxon>
    </lineage>
</organism>
<evidence type="ECO:0000256" key="14">
    <source>
        <dbReference type="ARBA" id="ARBA00042102"/>
    </source>
</evidence>